<keyword evidence="3" id="KW-1185">Reference proteome</keyword>
<protein>
    <submittedName>
        <fullName evidence="2">Uncharacterized protein</fullName>
    </submittedName>
</protein>
<evidence type="ECO:0000313" key="2">
    <source>
        <dbReference type="EMBL" id="CAH1986126.1"/>
    </source>
</evidence>
<dbReference type="EMBL" id="CAKOFQ010006993">
    <property type="protein sequence ID" value="CAH1986126.1"/>
    <property type="molecule type" value="Genomic_DNA"/>
</dbReference>
<gene>
    <name evidence="2" type="ORF">ACAOBT_LOCUS17074</name>
</gene>
<evidence type="ECO:0000256" key="1">
    <source>
        <dbReference type="SAM" id="MobiDB-lite"/>
    </source>
</evidence>
<feature type="compositionally biased region" description="Gly residues" evidence="1">
    <location>
        <begin position="1"/>
        <end position="14"/>
    </location>
</feature>
<name>A0A9P0PH99_ACAOB</name>
<proteinExistence type="predicted"/>
<evidence type="ECO:0000313" key="3">
    <source>
        <dbReference type="Proteomes" id="UP001152888"/>
    </source>
</evidence>
<sequence>MRGVAGAMGAGGYGKRADPAEPQVQEVPYESRFGVEREAETAVREVQGEEYAADMLWFPGLIQLLLRSRYPDLAYQ</sequence>
<feature type="region of interest" description="Disordered" evidence="1">
    <location>
        <begin position="1"/>
        <end position="31"/>
    </location>
</feature>
<comment type="caution">
    <text evidence="2">The sequence shown here is derived from an EMBL/GenBank/DDBJ whole genome shotgun (WGS) entry which is preliminary data.</text>
</comment>
<reference evidence="2" key="1">
    <citation type="submission" date="2022-03" db="EMBL/GenBank/DDBJ databases">
        <authorList>
            <person name="Sayadi A."/>
        </authorList>
    </citation>
    <scope>NUCLEOTIDE SEQUENCE</scope>
</reference>
<organism evidence="2 3">
    <name type="scientific">Acanthoscelides obtectus</name>
    <name type="common">Bean weevil</name>
    <name type="synonym">Bruchus obtectus</name>
    <dbReference type="NCBI Taxonomy" id="200917"/>
    <lineage>
        <taxon>Eukaryota</taxon>
        <taxon>Metazoa</taxon>
        <taxon>Ecdysozoa</taxon>
        <taxon>Arthropoda</taxon>
        <taxon>Hexapoda</taxon>
        <taxon>Insecta</taxon>
        <taxon>Pterygota</taxon>
        <taxon>Neoptera</taxon>
        <taxon>Endopterygota</taxon>
        <taxon>Coleoptera</taxon>
        <taxon>Polyphaga</taxon>
        <taxon>Cucujiformia</taxon>
        <taxon>Chrysomeloidea</taxon>
        <taxon>Chrysomelidae</taxon>
        <taxon>Bruchinae</taxon>
        <taxon>Bruchini</taxon>
        <taxon>Acanthoscelides</taxon>
    </lineage>
</organism>
<dbReference type="AlphaFoldDB" id="A0A9P0PH99"/>
<accession>A0A9P0PH99</accession>
<dbReference type="Proteomes" id="UP001152888">
    <property type="component" value="Unassembled WGS sequence"/>
</dbReference>